<comment type="subcellular location">
    <subcellularLocation>
        <location evidence="5">Secreted</location>
    </subcellularLocation>
    <subcellularLocation>
        <location evidence="5">Bacterial flagellum</location>
    </subcellularLocation>
</comment>
<evidence type="ECO:0000313" key="8">
    <source>
        <dbReference type="EMBL" id="ACM34518.1"/>
    </source>
</evidence>
<comment type="similarity">
    <text evidence="1 5">Belongs to the FliD family.</text>
</comment>
<dbReference type="RefSeq" id="WP_015914353.1">
    <property type="nucleotide sequence ID" value="NC_011992.1"/>
</dbReference>
<sequence>MASFSSIGVGLGGNVDVNALIQASVDAVKLPISRTNGLNDQAKFTQSKISTFGQLKSMVSTLQTAASKLTSVTGWNAVSVASSDSSAVSATAIGGTVETNFGVEVQRLAKAQLSTSAALQPVGGKLGAGTLKLEVGRWDAGGGGAFTASDSVVGLDITVSANDTLADIAGKINGSNGSVTATILTDASGERLMLRSKATGEESGFRLSATDADGQYADGAGLSRLATGMATDYGANALATINGFEVTSPTNTFANAVAGVTFKAEKVTTAAVQITVTKDAAAVKKNIEDFVIAYNAANQALSDLTSYDQATKTAGLLQGDSTAVALQNTLRNVVQSLSSSTGAFRTLSDIGVGVIKGGDLSIDSTKLDTALNDPAALKALFLGADGHESATDGVAEKIKAATSKMLDSDGFFAAKDTLLQNALKRNAKEIERINDRADSTETLLKARYTALDSRMSQLNALNAYIAQQVTTWNKSSG</sequence>
<dbReference type="Pfam" id="PF02465">
    <property type="entry name" value="FliD_N"/>
    <property type="match status" value="1"/>
</dbReference>
<dbReference type="GO" id="GO:0005576">
    <property type="term" value="C:extracellular region"/>
    <property type="evidence" value="ECO:0007669"/>
    <property type="project" value="UniProtKB-SubCell"/>
</dbReference>
<evidence type="ECO:0000256" key="1">
    <source>
        <dbReference type="ARBA" id="ARBA00009764"/>
    </source>
</evidence>
<reference evidence="8 9" key="1">
    <citation type="journal article" date="2010" name="J. Bacteriol.">
        <title>Completed genome sequence of the anaerobic iron-oxidizing bacterium Acidovorax ebreus strain TPSY.</title>
        <authorList>
            <person name="Byrne-Bailey K.G."/>
            <person name="Weber K.A."/>
            <person name="Chair A.H."/>
            <person name="Bose S."/>
            <person name="Knox T."/>
            <person name="Spanbauer T.L."/>
            <person name="Chertkov O."/>
            <person name="Coates J.D."/>
        </authorList>
    </citation>
    <scope>NUCLEOTIDE SEQUENCE [LARGE SCALE GENOMIC DNA]</scope>
    <source>
        <strain evidence="8 9">TPSY</strain>
    </source>
</reference>
<protein>
    <recommendedName>
        <fullName evidence="5">Flagellar hook-associated protein 2</fullName>
        <shortName evidence="5">HAP2</shortName>
    </recommendedName>
    <alternativeName>
        <fullName evidence="5">Flagellar cap protein</fullName>
    </alternativeName>
</protein>
<comment type="subunit">
    <text evidence="2 5">Homopentamer.</text>
</comment>
<evidence type="ECO:0000256" key="2">
    <source>
        <dbReference type="ARBA" id="ARBA00011255"/>
    </source>
</evidence>
<keyword evidence="8" id="KW-0966">Cell projection</keyword>
<keyword evidence="3" id="KW-0175">Coiled coil</keyword>
<accession>A0A9J9QD87</accession>
<dbReference type="PANTHER" id="PTHR30288">
    <property type="entry name" value="FLAGELLAR CAP/ASSEMBLY PROTEIN FLID"/>
    <property type="match status" value="1"/>
</dbReference>
<evidence type="ECO:0000256" key="3">
    <source>
        <dbReference type="ARBA" id="ARBA00023054"/>
    </source>
</evidence>
<proteinExistence type="inferred from homology"/>
<dbReference type="GO" id="GO:0009421">
    <property type="term" value="C:bacterial-type flagellum filament cap"/>
    <property type="evidence" value="ECO:0007669"/>
    <property type="project" value="InterPro"/>
</dbReference>
<dbReference type="GO" id="GO:0007155">
    <property type="term" value="P:cell adhesion"/>
    <property type="evidence" value="ECO:0007669"/>
    <property type="project" value="InterPro"/>
</dbReference>
<keyword evidence="4 5" id="KW-0975">Bacterial flagellum</keyword>
<dbReference type="AlphaFoldDB" id="A0A9J9QD87"/>
<keyword evidence="9" id="KW-1185">Reference proteome</keyword>
<dbReference type="Pfam" id="PF07196">
    <property type="entry name" value="Flagellin_IN"/>
    <property type="match status" value="1"/>
</dbReference>
<dbReference type="InterPro" id="IPR003481">
    <property type="entry name" value="FliD_N"/>
</dbReference>
<evidence type="ECO:0000259" key="6">
    <source>
        <dbReference type="Pfam" id="PF02465"/>
    </source>
</evidence>
<evidence type="ECO:0000256" key="4">
    <source>
        <dbReference type="ARBA" id="ARBA00023143"/>
    </source>
</evidence>
<dbReference type="InterPro" id="IPR010809">
    <property type="entry name" value="FliD_C"/>
</dbReference>
<feature type="domain" description="Flagellar hook-associated protein 2 N-terminal" evidence="6">
    <location>
        <begin position="15"/>
        <end position="112"/>
    </location>
</feature>
<dbReference type="KEGG" id="dia:Dtpsy_3085"/>
<evidence type="ECO:0000259" key="7">
    <source>
        <dbReference type="Pfam" id="PF07195"/>
    </source>
</evidence>
<dbReference type="Pfam" id="PF07195">
    <property type="entry name" value="FliD_C"/>
    <property type="match status" value="1"/>
</dbReference>
<evidence type="ECO:0000313" key="9">
    <source>
        <dbReference type="Proteomes" id="UP000000450"/>
    </source>
</evidence>
<dbReference type="GO" id="GO:0071973">
    <property type="term" value="P:bacterial-type flagellum-dependent cell motility"/>
    <property type="evidence" value="ECO:0007669"/>
    <property type="project" value="TreeGrafter"/>
</dbReference>
<dbReference type="InterPro" id="IPR010810">
    <property type="entry name" value="Flagellin_hook_IN_motif"/>
</dbReference>
<keyword evidence="8" id="KW-0282">Flagellum</keyword>
<dbReference type="InterPro" id="IPR040026">
    <property type="entry name" value="FliD"/>
</dbReference>
<dbReference type="EMBL" id="CP001392">
    <property type="protein sequence ID" value="ACM34518.1"/>
    <property type="molecule type" value="Genomic_DNA"/>
</dbReference>
<feature type="domain" description="Flagellar hook-associated protein 2 C-terminal" evidence="7">
    <location>
        <begin position="234"/>
        <end position="460"/>
    </location>
</feature>
<dbReference type="PANTHER" id="PTHR30288:SF0">
    <property type="entry name" value="FLAGELLAR HOOK-ASSOCIATED PROTEIN 2"/>
    <property type="match status" value="1"/>
</dbReference>
<gene>
    <name evidence="8" type="ordered locus">Dtpsy_3085</name>
</gene>
<dbReference type="GO" id="GO:0009424">
    <property type="term" value="C:bacterial-type flagellum hook"/>
    <property type="evidence" value="ECO:0007669"/>
    <property type="project" value="UniProtKB-UniRule"/>
</dbReference>
<keyword evidence="8" id="KW-0969">Cilium</keyword>
<organism evidence="8 9">
    <name type="scientific">Acidovorax ebreus (strain TPSY)</name>
    <name type="common">Diaphorobacter sp. (strain TPSY)</name>
    <dbReference type="NCBI Taxonomy" id="535289"/>
    <lineage>
        <taxon>Bacteria</taxon>
        <taxon>Pseudomonadati</taxon>
        <taxon>Pseudomonadota</taxon>
        <taxon>Betaproteobacteria</taxon>
        <taxon>Burkholderiales</taxon>
        <taxon>Comamonadaceae</taxon>
        <taxon>Diaphorobacter</taxon>
    </lineage>
</organism>
<name>A0A9J9QD87_ACIET</name>
<comment type="function">
    <text evidence="5">Required for morphogenesis and for the elongation of the flagellar filament by facilitating polymerization of the flagellin monomers at the tip of growing filament. Forms a capping structure, which prevents flagellin subunits (transported through the central channel of the flagellum) from leaking out without polymerization at the distal end.</text>
</comment>
<keyword evidence="5" id="KW-0964">Secreted</keyword>
<dbReference type="Proteomes" id="UP000000450">
    <property type="component" value="Chromosome"/>
</dbReference>
<evidence type="ECO:0000256" key="5">
    <source>
        <dbReference type="RuleBase" id="RU362066"/>
    </source>
</evidence>